<evidence type="ECO:0000313" key="2">
    <source>
        <dbReference type="Proteomes" id="UP001596107"/>
    </source>
</evidence>
<evidence type="ECO:0000313" key="1">
    <source>
        <dbReference type="EMBL" id="MFC5583693.1"/>
    </source>
</evidence>
<gene>
    <name evidence="1" type="ORF">ACFPOD_01080</name>
</gene>
<proteinExistence type="predicted"/>
<name>A0ABW0T4G1_9HYPH</name>
<dbReference type="RefSeq" id="WP_246637974.1">
    <property type="nucleotide sequence ID" value="NZ_CP078143.1"/>
</dbReference>
<keyword evidence="2" id="KW-1185">Reference proteome</keyword>
<dbReference type="EMBL" id="JBHSNB010000001">
    <property type="protein sequence ID" value="MFC5583693.1"/>
    <property type="molecule type" value="Genomic_DNA"/>
</dbReference>
<sequence>MKRGHAEQLRRYVRVDATKADWRAIADGAYRHSLSSALLGRRD</sequence>
<organism evidence="1 2">
    <name type="scientific">Nitratireductor kimnyeongensis</name>
    <dbReference type="NCBI Taxonomy" id="430679"/>
    <lineage>
        <taxon>Bacteria</taxon>
        <taxon>Pseudomonadati</taxon>
        <taxon>Pseudomonadota</taxon>
        <taxon>Alphaproteobacteria</taxon>
        <taxon>Hyphomicrobiales</taxon>
        <taxon>Phyllobacteriaceae</taxon>
        <taxon>Nitratireductor</taxon>
    </lineage>
</organism>
<reference evidence="2" key="1">
    <citation type="journal article" date="2019" name="Int. J. Syst. Evol. Microbiol.">
        <title>The Global Catalogue of Microorganisms (GCM) 10K type strain sequencing project: providing services to taxonomists for standard genome sequencing and annotation.</title>
        <authorList>
            <consortium name="The Broad Institute Genomics Platform"/>
            <consortium name="The Broad Institute Genome Sequencing Center for Infectious Disease"/>
            <person name="Wu L."/>
            <person name="Ma J."/>
        </authorList>
    </citation>
    <scope>NUCLEOTIDE SEQUENCE [LARGE SCALE GENOMIC DNA]</scope>
    <source>
        <strain evidence="2">JCM 3366</strain>
    </source>
</reference>
<comment type="caution">
    <text evidence="1">The sequence shown here is derived from an EMBL/GenBank/DDBJ whole genome shotgun (WGS) entry which is preliminary data.</text>
</comment>
<accession>A0ABW0T4G1</accession>
<evidence type="ECO:0008006" key="3">
    <source>
        <dbReference type="Google" id="ProtNLM"/>
    </source>
</evidence>
<protein>
    <recommendedName>
        <fullName evidence="3">Transposase</fullName>
    </recommendedName>
</protein>
<dbReference type="Proteomes" id="UP001596107">
    <property type="component" value="Unassembled WGS sequence"/>
</dbReference>